<protein>
    <submittedName>
        <fullName evidence="1">Uncharacterized protein</fullName>
    </submittedName>
</protein>
<dbReference type="Proteomes" id="UP001500426">
    <property type="component" value="Unassembled WGS sequence"/>
</dbReference>
<dbReference type="RefSeq" id="WP_345095687.1">
    <property type="nucleotide sequence ID" value="NZ_BAABCS010000031.1"/>
</dbReference>
<keyword evidence="2" id="KW-1185">Reference proteome</keyword>
<evidence type="ECO:0000313" key="1">
    <source>
        <dbReference type="EMBL" id="GAA4059364.1"/>
    </source>
</evidence>
<gene>
    <name evidence="1" type="ORF">GCM10022388_27680</name>
</gene>
<name>A0ABP7V4K6_9FLAO</name>
<evidence type="ECO:0000313" key="2">
    <source>
        <dbReference type="Proteomes" id="UP001500426"/>
    </source>
</evidence>
<reference evidence="2" key="1">
    <citation type="journal article" date="2019" name="Int. J. Syst. Evol. Microbiol.">
        <title>The Global Catalogue of Microorganisms (GCM) 10K type strain sequencing project: providing services to taxonomists for standard genome sequencing and annotation.</title>
        <authorList>
            <consortium name="The Broad Institute Genomics Platform"/>
            <consortium name="The Broad Institute Genome Sequencing Center for Infectious Disease"/>
            <person name="Wu L."/>
            <person name="Ma J."/>
        </authorList>
    </citation>
    <scope>NUCLEOTIDE SEQUENCE [LARGE SCALE GENOMIC DNA]</scope>
    <source>
        <strain evidence="2">JCM 17068</strain>
    </source>
</reference>
<accession>A0ABP7V4K6</accession>
<organism evidence="1 2">
    <name type="scientific">Flavobacterium chungnamense</name>
    <dbReference type="NCBI Taxonomy" id="706182"/>
    <lineage>
        <taxon>Bacteria</taxon>
        <taxon>Pseudomonadati</taxon>
        <taxon>Bacteroidota</taxon>
        <taxon>Flavobacteriia</taxon>
        <taxon>Flavobacteriales</taxon>
        <taxon>Flavobacteriaceae</taxon>
        <taxon>Flavobacterium</taxon>
    </lineage>
</organism>
<proteinExistence type="predicted"/>
<dbReference type="EMBL" id="BAABCS010000031">
    <property type="protein sequence ID" value="GAA4059364.1"/>
    <property type="molecule type" value="Genomic_DNA"/>
</dbReference>
<sequence>MKYFAILLCFYFNALTILPSVKALKMQFAKKELVSCNKSNSDCEPTKGCEKEKCFLNFNFTSSSFIVFATAYNFTNNIIFIPKKENSLYHKNFISNYNVTIWQPPESLLCF</sequence>
<comment type="caution">
    <text evidence="1">The sequence shown here is derived from an EMBL/GenBank/DDBJ whole genome shotgun (WGS) entry which is preliminary data.</text>
</comment>